<dbReference type="InterPro" id="IPR020568">
    <property type="entry name" value="Ribosomal_Su5_D2-typ_SF"/>
</dbReference>
<evidence type="ECO:0000256" key="3">
    <source>
        <dbReference type="ARBA" id="ARBA00022884"/>
    </source>
</evidence>
<feature type="region of interest" description="Disordered" evidence="8">
    <location>
        <begin position="273"/>
        <end position="320"/>
    </location>
</feature>
<evidence type="ECO:0000256" key="7">
    <source>
        <dbReference type="SAM" id="Coils"/>
    </source>
</evidence>
<organism evidence="10 11">
    <name type="scientific">Acorus calamus</name>
    <name type="common">Sweet flag</name>
    <dbReference type="NCBI Taxonomy" id="4465"/>
    <lineage>
        <taxon>Eukaryota</taxon>
        <taxon>Viridiplantae</taxon>
        <taxon>Streptophyta</taxon>
        <taxon>Embryophyta</taxon>
        <taxon>Tracheophyta</taxon>
        <taxon>Spermatophyta</taxon>
        <taxon>Magnoliopsida</taxon>
        <taxon>Liliopsida</taxon>
        <taxon>Acoraceae</taxon>
        <taxon>Acorus</taxon>
    </lineage>
</organism>
<evidence type="ECO:0000256" key="6">
    <source>
        <dbReference type="PROSITE-ProRule" id="PRU00268"/>
    </source>
</evidence>
<evidence type="ECO:0000256" key="2">
    <source>
        <dbReference type="ARBA" id="ARBA00022730"/>
    </source>
</evidence>
<evidence type="ECO:0000313" key="11">
    <source>
        <dbReference type="Proteomes" id="UP001180020"/>
    </source>
</evidence>
<dbReference type="AlphaFoldDB" id="A0AAV9CMA9"/>
<proteinExistence type="inferred from homology"/>
<dbReference type="GO" id="GO:0003735">
    <property type="term" value="F:structural constituent of ribosome"/>
    <property type="evidence" value="ECO:0007669"/>
    <property type="project" value="UniProtKB-UniRule"/>
</dbReference>
<evidence type="ECO:0000256" key="8">
    <source>
        <dbReference type="SAM" id="MobiDB-lite"/>
    </source>
</evidence>
<dbReference type="PANTHER" id="PTHR48432">
    <property type="entry name" value="S5 DRBM DOMAIN-CONTAINING PROTEIN"/>
    <property type="match status" value="1"/>
</dbReference>
<sequence length="511" mass="58949">MAATARARGGLSRLLFNINPRNPKTLPLPHFTPRTIAKPPLLPATTAASRSPHLRPFSSAAVSAAVAESNRAIQEILEDARREKEREREERRKRGEVVNEREEDEAEEEEDYLGVSELIAKLDRRYSNYRQQDLEIYEEPTESEDDEDERWSPQELEKREDEYQRKLKRIILETQYEQLHVDTWFGDFNNNRTIPLINYAPAIHGVNETADEKRKWMERMAKFEEKHLKMPVEYIVIGDLFERLKGATGKEKFILQQKLNRALRMMEVKEAYDPNDPNNFGAFKQKQGHESSDEQDSAEAEKEKQLALREGSDEEDNEEFNDLKEKDRILLEKIDDLEKKLEEKVALLDHTFGKKGKVLEEEIKVLTEDRNALIEEKRRPLYRKGFEVKPIDINRTCKVTKGGRIFKYTALLACGNLNGVVGFAKAKGQNVRDAIQKVYLWPGRTRTGMKAGKTVETVLHLAGFKNVKSKVIGSRNPHNTVKALFKALNAIETPKDVQQKFGRTVVESHLL</sequence>
<evidence type="ECO:0000256" key="1">
    <source>
        <dbReference type="ARBA" id="ARBA00008945"/>
    </source>
</evidence>
<dbReference type="GO" id="GO:0019843">
    <property type="term" value="F:rRNA binding"/>
    <property type="evidence" value="ECO:0007669"/>
    <property type="project" value="UniProtKB-KW"/>
</dbReference>
<keyword evidence="11" id="KW-1185">Reference proteome</keyword>
<dbReference type="Gene3D" id="3.30.160.20">
    <property type="match status" value="1"/>
</dbReference>
<comment type="similarity">
    <text evidence="1">Belongs to the universal ribosomal protein uS5 family.</text>
</comment>
<feature type="compositionally biased region" description="Acidic residues" evidence="8">
    <location>
        <begin position="101"/>
        <end position="112"/>
    </location>
</feature>
<feature type="domain" description="S5 DRBM" evidence="9">
    <location>
        <begin position="386"/>
        <end position="449"/>
    </location>
</feature>
<comment type="caution">
    <text evidence="10">The sequence shown here is derived from an EMBL/GenBank/DDBJ whole genome shotgun (WGS) entry which is preliminary data.</text>
</comment>
<feature type="region of interest" description="Disordered" evidence="8">
    <location>
        <begin position="135"/>
        <end position="157"/>
    </location>
</feature>
<evidence type="ECO:0000256" key="5">
    <source>
        <dbReference type="ARBA" id="ARBA00023274"/>
    </source>
</evidence>
<gene>
    <name evidence="10" type="ORF">QJS10_CPB18g01801</name>
</gene>
<keyword evidence="5 6" id="KW-0687">Ribonucleoprotein</keyword>
<evidence type="ECO:0000256" key="4">
    <source>
        <dbReference type="ARBA" id="ARBA00022980"/>
    </source>
</evidence>
<keyword evidence="2" id="KW-0699">rRNA-binding</keyword>
<name>A0AAV9CMA9_ACOCL</name>
<feature type="region of interest" description="Disordered" evidence="8">
    <location>
        <begin position="81"/>
        <end position="112"/>
    </location>
</feature>
<dbReference type="InterPro" id="IPR000851">
    <property type="entry name" value="Ribosomal_uS5"/>
</dbReference>
<dbReference type="InterPro" id="IPR005324">
    <property type="entry name" value="Ribosomal_uS5_C"/>
</dbReference>
<dbReference type="SUPFAM" id="SSF54211">
    <property type="entry name" value="Ribosomal protein S5 domain 2-like"/>
    <property type="match status" value="1"/>
</dbReference>
<feature type="coiled-coil region" evidence="7">
    <location>
        <begin position="320"/>
        <end position="376"/>
    </location>
</feature>
<protein>
    <recommendedName>
        <fullName evidence="9">S5 DRBM domain-containing protein</fullName>
    </recommendedName>
</protein>
<dbReference type="FunFam" id="3.30.230.10:FF:000002">
    <property type="entry name" value="30S ribosomal protein S5"/>
    <property type="match status" value="1"/>
</dbReference>
<feature type="compositionally biased region" description="Basic and acidic residues" evidence="8">
    <location>
        <begin position="81"/>
        <end position="100"/>
    </location>
</feature>
<dbReference type="InterPro" id="IPR014721">
    <property type="entry name" value="Ribsml_uS5_D2-typ_fold_subgr"/>
</dbReference>
<evidence type="ECO:0000313" key="10">
    <source>
        <dbReference type="EMBL" id="KAK1289383.1"/>
    </source>
</evidence>
<dbReference type="PROSITE" id="PS50881">
    <property type="entry name" value="S5_DSRBD"/>
    <property type="match status" value="1"/>
</dbReference>
<dbReference type="SUPFAM" id="SSF54768">
    <property type="entry name" value="dsRNA-binding domain-like"/>
    <property type="match status" value="1"/>
</dbReference>
<keyword evidence="4 6" id="KW-0689">Ribosomal protein</keyword>
<dbReference type="Proteomes" id="UP001180020">
    <property type="component" value="Unassembled WGS sequence"/>
</dbReference>
<dbReference type="GO" id="GO:1990904">
    <property type="term" value="C:ribonucleoprotein complex"/>
    <property type="evidence" value="ECO:0007669"/>
    <property type="project" value="UniProtKB-UniRule"/>
</dbReference>
<accession>A0AAV9CMA9</accession>
<reference evidence="10" key="1">
    <citation type="journal article" date="2023" name="Nat. Commun.">
        <title>Diploid and tetraploid genomes of Acorus and the evolution of monocots.</title>
        <authorList>
            <person name="Ma L."/>
            <person name="Liu K.W."/>
            <person name="Li Z."/>
            <person name="Hsiao Y.Y."/>
            <person name="Qi Y."/>
            <person name="Fu T."/>
            <person name="Tang G.D."/>
            <person name="Zhang D."/>
            <person name="Sun W.H."/>
            <person name="Liu D.K."/>
            <person name="Li Y."/>
            <person name="Chen G.Z."/>
            <person name="Liu X.D."/>
            <person name="Liao X.Y."/>
            <person name="Jiang Y.T."/>
            <person name="Yu X."/>
            <person name="Hao Y."/>
            <person name="Huang J."/>
            <person name="Zhao X.W."/>
            <person name="Ke S."/>
            <person name="Chen Y.Y."/>
            <person name="Wu W.L."/>
            <person name="Hsu J.L."/>
            <person name="Lin Y.F."/>
            <person name="Huang M.D."/>
            <person name="Li C.Y."/>
            <person name="Huang L."/>
            <person name="Wang Z.W."/>
            <person name="Zhao X."/>
            <person name="Zhong W.Y."/>
            <person name="Peng D.H."/>
            <person name="Ahmad S."/>
            <person name="Lan S."/>
            <person name="Zhang J.S."/>
            <person name="Tsai W.C."/>
            <person name="Van de Peer Y."/>
            <person name="Liu Z.J."/>
        </authorList>
    </citation>
    <scope>NUCLEOTIDE SEQUENCE</scope>
    <source>
        <strain evidence="10">CP</strain>
    </source>
</reference>
<dbReference type="GO" id="GO:0006412">
    <property type="term" value="P:translation"/>
    <property type="evidence" value="ECO:0007669"/>
    <property type="project" value="InterPro"/>
</dbReference>
<dbReference type="Pfam" id="PF03719">
    <property type="entry name" value="Ribosomal_S5_C"/>
    <property type="match status" value="1"/>
</dbReference>
<dbReference type="GO" id="GO:0005737">
    <property type="term" value="C:cytoplasm"/>
    <property type="evidence" value="ECO:0007669"/>
    <property type="project" value="UniProtKB-ARBA"/>
</dbReference>
<dbReference type="EMBL" id="JAUJYO010000018">
    <property type="protein sequence ID" value="KAK1289383.1"/>
    <property type="molecule type" value="Genomic_DNA"/>
</dbReference>
<dbReference type="GO" id="GO:0003729">
    <property type="term" value="F:mRNA binding"/>
    <property type="evidence" value="ECO:0007669"/>
    <property type="project" value="UniProtKB-ARBA"/>
</dbReference>
<dbReference type="PANTHER" id="PTHR48432:SF1">
    <property type="entry name" value="S5 DRBM DOMAIN-CONTAINING PROTEIN"/>
    <property type="match status" value="1"/>
</dbReference>
<evidence type="ECO:0000259" key="9">
    <source>
        <dbReference type="PROSITE" id="PS50881"/>
    </source>
</evidence>
<dbReference type="InterPro" id="IPR013810">
    <property type="entry name" value="Ribosomal_uS5_N"/>
</dbReference>
<feature type="compositionally biased region" description="Basic and acidic residues" evidence="8">
    <location>
        <begin position="299"/>
        <end position="311"/>
    </location>
</feature>
<reference evidence="10" key="2">
    <citation type="submission" date="2023-06" db="EMBL/GenBank/DDBJ databases">
        <authorList>
            <person name="Ma L."/>
            <person name="Liu K.-W."/>
            <person name="Li Z."/>
            <person name="Hsiao Y.-Y."/>
            <person name="Qi Y."/>
            <person name="Fu T."/>
            <person name="Tang G."/>
            <person name="Zhang D."/>
            <person name="Sun W.-H."/>
            <person name="Liu D.-K."/>
            <person name="Li Y."/>
            <person name="Chen G.-Z."/>
            <person name="Liu X.-D."/>
            <person name="Liao X.-Y."/>
            <person name="Jiang Y.-T."/>
            <person name="Yu X."/>
            <person name="Hao Y."/>
            <person name="Huang J."/>
            <person name="Zhao X.-W."/>
            <person name="Ke S."/>
            <person name="Chen Y.-Y."/>
            <person name="Wu W.-L."/>
            <person name="Hsu J.-L."/>
            <person name="Lin Y.-F."/>
            <person name="Huang M.-D."/>
            <person name="Li C.-Y."/>
            <person name="Huang L."/>
            <person name="Wang Z.-W."/>
            <person name="Zhao X."/>
            <person name="Zhong W.-Y."/>
            <person name="Peng D.-H."/>
            <person name="Ahmad S."/>
            <person name="Lan S."/>
            <person name="Zhang J.-S."/>
            <person name="Tsai W.-C."/>
            <person name="Van De Peer Y."/>
            <person name="Liu Z.-J."/>
        </authorList>
    </citation>
    <scope>NUCLEOTIDE SEQUENCE</scope>
    <source>
        <strain evidence="10">CP</strain>
        <tissue evidence="10">Leaves</tissue>
    </source>
</reference>
<keyword evidence="7" id="KW-0175">Coiled coil</keyword>
<feature type="compositionally biased region" description="Acidic residues" evidence="8">
    <location>
        <begin position="135"/>
        <end position="149"/>
    </location>
</feature>
<keyword evidence="3" id="KW-0694">RNA-binding</keyword>
<dbReference type="GO" id="GO:0005840">
    <property type="term" value="C:ribosome"/>
    <property type="evidence" value="ECO:0007669"/>
    <property type="project" value="UniProtKB-KW"/>
</dbReference>
<dbReference type="Gene3D" id="3.30.230.10">
    <property type="match status" value="1"/>
</dbReference>